<evidence type="ECO:0008006" key="4">
    <source>
        <dbReference type="Google" id="ProtNLM"/>
    </source>
</evidence>
<dbReference type="Gene3D" id="3.40.50.300">
    <property type="entry name" value="P-loop containing nucleotide triphosphate hydrolases"/>
    <property type="match status" value="1"/>
</dbReference>
<dbReference type="Proteomes" id="UP000446786">
    <property type="component" value="Unassembled WGS sequence"/>
</dbReference>
<dbReference type="EMBL" id="WTYE01000001">
    <property type="protein sequence ID" value="MXP31024.1"/>
    <property type="molecule type" value="Genomic_DNA"/>
</dbReference>
<evidence type="ECO:0000313" key="2">
    <source>
        <dbReference type="EMBL" id="MXP33784.1"/>
    </source>
</evidence>
<dbReference type="RefSeq" id="WP_160778503.1">
    <property type="nucleotide sequence ID" value="NZ_BAAAZF010000001.1"/>
</dbReference>
<organism evidence="1 3">
    <name type="scientific">Parerythrobacter jejuensis</name>
    <dbReference type="NCBI Taxonomy" id="795812"/>
    <lineage>
        <taxon>Bacteria</taxon>
        <taxon>Pseudomonadati</taxon>
        <taxon>Pseudomonadota</taxon>
        <taxon>Alphaproteobacteria</taxon>
        <taxon>Sphingomonadales</taxon>
        <taxon>Erythrobacteraceae</taxon>
        <taxon>Parerythrobacter</taxon>
    </lineage>
</organism>
<sequence>MEPAANPFDLLSRSVIVTGTHYSMTTLTGALLATADEYHLLHEPLNPEPTLSYDSLRPPRWYEYYGTDRFEELAQALAVFLDRNSFPAQVLDRLSSVRTPQEVGQVARYCQRKMPFVLSARPAVLKDPFLAFSARTLQQELGMKVVLTLRHPAGFAESMIRKAGQFDFSDLASQHSLLETVPDEADEICRFAASNPPAIEQAALLWRVIYGFAARYLVPDARTMTVRQEDMVSNTQAAIDRLFAFAHAQPTPSTGRLVAKNLQAQSDDHAGGSYIRRDGAAATNKWRERLGADDIALLQEQTGELAARLGYNDFDWSH</sequence>
<protein>
    <recommendedName>
        <fullName evidence="4">Sulfotransferase domain-containing protein</fullName>
    </recommendedName>
</protein>
<evidence type="ECO:0000313" key="3">
    <source>
        <dbReference type="Proteomes" id="UP000446786"/>
    </source>
</evidence>
<dbReference type="EMBL" id="WTYE01000001">
    <property type="protein sequence ID" value="MXP33784.1"/>
    <property type="molecule type" value="Genomic_DNA"/>
</dbReference>
<reference evidence="1 3" key="1">
    <citation type="submission" date="2019-12" db="EMBL/GenBank/DDBJ databases">
        <title>Genomic-based taxomic classification of the family Erythrobacteraceae.</title>
        <authorList>
            <person name="Xu L."/>
        </authorList>
    </citation>
    <scope>NUCLEOTIDE SEQUENCE [LARGE SCALE GENOMIC DNA]</scope>
    <source>
        <strain evidence="1 3">JCM 16677</strain>
    </source>
</reference>
<proteinExistence type="predicted"/>
<accession>A0A845AN32</accession>
<name>A0A845AN32_9SPHN</name>
<dbReference type="SUPFAM" id="SSF52540">
    <property type="entry name" value="P-loop containing nucleoside triphosphate hydrolases"/>
    <property type="match status" value="1"/>
</dbReference>
<dbReference type="InterPro" id="IPR027417">
    <property type="entry name" value="P-loop_NTPase"/>
</dbReference>
<gene>
    <name evidence="1" type="ORF">GRI94_04200</name>
    <name evidence="2" type="ORF">GRI94_18290</name>
</gene>
<evidence type="ECO:0000313" key="1">
    <source>
        <dbReference type="EMBL" id="MXP31024.1"/>
    </source>
</evidence>
<keyword evidence="3" id="KW-1185">Reference proteome</keyword>
<dbReference type="OrthoDB" id="7423996at2"/>
<comment type="caution">
    <text evidence="1">The sequence shown here is derived from an EMBL/GenBank/DDBJ whole genome shotgun (WGS) entry which is preliminary data.</text>
</comment>
<dbReference type="AlphaFoldDB" id="A0A845AN32"/>